<feature type="domain" description="Aldehyde dehydrogenase" evidence="3">
    <location>
        <begin position="20"/>
        <end position="435"/>
    </location>
</feature>
<dbReference type="InterPro" id="IPR050740">
    <property type="entry name" value="Aldehyde_DH_Superfamily"/>
</dbReference>
<dbReference type="InterPro" id="IPR016161">
    <property type="entry name" value="Ald_DH/histidinol_DH"/>
</dbReference>
<dbReference type="PANTHER" id="PTHR43353:SF3">
    <property type="entry name" value="ALDEHYDE DEHYDROGENASE-RELATED"/>
    <property type="match status" value="1"/>
</dbReference>
<dbReference type="EMBL" id="JAMXIB010000008">
    <property type="protein sequence ID" value="MCO5725390.1"/>
    <property type="molecule type" value="Genomic_DNA"/>
</dbReference>
<dbReference type="CDD" id="cd07129">
    <property type="entry name" value="ALDH_KGSADH"/>
    <property type="match status" value="1"/>
</dbReference>
<dbReference type="InterPro" id="IPR015590">
    <property type="entry name" value="Aldehyde_DH_dom"/>
</dbReference>
<sequence>MQEPITGEQLIGFSSSARGSDTFRTHNPKTGAPTPWSFREATREEAELAMALASKAHEAYQEVPGRRRAAFLRAIAGALEADAEILVPIYMEESGLPEGRARGELGRTVGQLRAFADLAAEGSWVEARIDTALPDRQPVARPDIRKYQVPLGPVVVFGASNFPFAFSTAGGDTASALAAGCPVVVKGHPLHAGTGEAVARRVGQAARETGMPEGVFSHLQGSGKDLGAWLVQHPLSRAVGFTGSREGGLALSRMGQERAEPIPVFAEMGSINPVVVLPSATDPGLGWAAAYAQSVTLGTGQFCTNPGLILGIVGEGWQQFTRSLAEAIARVPQGCMLQDSMAGRYRSMRSDFLAQRGVQELVPTSPGEGALVGATVAAVSGKDFIANPGLQREVFGPFTLTVSCSGPAELERAVRSLEGQLTASLLGEEAELQRFGTLLGLLRDRVGRLLLNGVPTGVEVCPSMQHGGPFPATTDARFTSVGTDAIRRWTRPLALQNAPASLLPPELRDDNPLGIWRLVNGTFTNQQGGT</sequence>
<dbReference type="InterPro" id="IPR016162">
    <property type="entry name" value="Ald_DH_N"/>
</dbReference>
<feature type="region of interest" description="Disordered" evidence="2">
    <location>
        <begin position="1"/>
        <end position="36"/>
    </location>
</feature>
<proteinExistence type="predicted"/>
<dbReference type="RefSeq" id="WP_252741758.1">
    <property type="nucleotide sequence ID" value="NZ_JAMXIB010000008.1"/>
</dbReference>
<reference evidence="4 5" key="1">
    <citation type="submission" date="2022-06" db="EMBL/GenBank/DDBJ databases">
        <authorList>
            <person name="Xuan X."/>
        </authorList>
    </citation>
    <scope>NUCLEOTIDE SEQUENCE [LARGE SCALE GENOMIC DNA]</scope>
    <source>
        <strain evidence="4 5">2V75</strain>
    </source>
</reference>
<comment type="caution">
    <text evidence="4">The sequence shown here is derived from an EMBL/GenBank/DDBJ whole genome shotgun (WGS) entry which is preliminary data.</text>
</comment>
<dbReference type="Gene3D" id="3.40.309.10">
    <property type="entry name" value="Aldehyde Dehydrogenase, Chain A, domain 2"/>
    <property type="match status" value="1"/>
</dbReference>
<evidence type="ECO:0000256" key="2">
    <source>
        <dbReference type="SAM" id="MobiDB-lite"/>
    </source>
</evidence>
<keyword evidence="5" id="KW-1185">Reference proteome</keyword>
<gene>
    <name evidence="4" type="ORF">NG653_11015</name>
</gene>
<accession>A0ABT1B0M2</accession>
<dbReference type="InterPro" id="IPR044151">
    <property type="entry name" value="ALDH_KGSADH"/>
</dbReference>
<evidence type="ECO:0000259" key="3">
    <source>
        <dbReference type="Pfam" id="PF00171"/>
    </source>
</evidence>
<dbReference type="Pfam" id="PF00171">
    <property type="entry name" value="Aldedh"/>
    <property type="match status" value="1"/>
</dbReference>
<evidence type="ECO:0000256" key="1">
    <source>
        <dbReference type="ARBA" id="ARBA00023002"/>
    </source>
</evidence>
<dbReference type="Proteomes" id="UP001206312">
    <property type="component" value="Unassembled WGS sequence"/>
</dbReference>
<name>A0ABT1B0M2_9FLAO</name>
<dbReference type="PANTHER" id="PTHR43353">
    <property type="entry name" value="SUCCINATE-SEMIALDEHYDE DEHYDROGENASE, MITOCHONDRIAL"/>
    <property type="match status" value="1"/>
</dbReference>
<dbReference type="SUPFAM" id="SSF53720">
    <property type="entry name" value="ALDH-like"/>
    <property type="match status" value="1"/>
</dbReference>
<organism evidence="4 5">
    <name type="scientific">Robiginitalea marina</name>
    <dbReference type="NCBI Taxonomy" id="2954105"/>
    <lineage>
        <taxon>Bacteria</taxon>
        <taxon>Pseudomonadati</taxon>
        <taxon>Bacteroidota</taxon>
        <taxon>Flavobacteriia</taxon>
        <taxon>Flavobacteriales</taxon>
        <taxon>Flavobacteriaceae</taxon>
        <taxon>Robiginitalea</taxon>
    </lineage>
</organism>
<evidence type="ECO:0000313" key="4">
    <source>
        <dbReference type="EMBL" id="MCO5725390.1"/>
    </source>
</evidence>
<evidence type="ECO:0000313" key="5">
    <source>
        <dbReference type="Proteomes" id="UP001206312"/>
    </source>
</evidence>
<dbReference type="Gene3D" id="3.40.605.10">
    <property type="entry name" value="Aldehyde Dehydrogenase, Chain A, domain 1"/>
    <property type="match status" value="1"/>
</dbReference>
<protein>
    <submittedName>
        <fullName evidence="4">Aldehyde dehydrogenase (NADP(+))</fullName>
    </submittedName>
</protein>
<keyword evidence="1" id="KW-0560">Oxidoreductase</keyword>
<dbReference type="InterPro" id="IPR016163">
    <property type="entry name" value="Ald_DH_C"/>
</dbReference>